<gene>
    <name evidence="5" type="ORF">ACFOLG_12025</name>
</gene>
<keyword evidence="5" id="KW-0548">Nucleotidyltransferase</keyword>
<dbReference type="Pfam" id="PF00990">
    <property type="entry name" value="GGDEF"/>
    <property type="match status" value="1"/>
</dbReference>
<feature type="transmembrane region" description="Helical" evidence="3">
    <location>
        <begin position="328"/>
        <end position="348"/>
    </location>
</feature>
<comment type="caution">
    <text evidence="5">The sequence shown here is derived from an EMBL/GenBank/DDBJ whole genome shotgun (WGS) entry which is preliminary data.</text>
</comment>
<reference evidence="6" key="1">
    <citation type="journal article" date="2019" name="Int. J. Syst. Evol. Microbiol.">
        <title>The Global Catalogue of Microorganisms (GCM) 10K type strain sequencing project: providing services to taxonomists for standard genome sequencing and annotation.</title>
        <authorList>
            <consortium name="The Broad Institute Genomics Platform"/>
            <consortium name="The Broad Institute Genome Sequencing Center for Infectious Disease"/>
            <person name="Wu L."/>
            <person name="Ma J."/>
        </authorList>
    </citation>
    <scope>NUCLEOTIDE SEQUENCE [LARGE SCALE GENOMIC DNA]</scope>
    <source>
        <strain evidence="6">KCTC 42742</strain>
    </source>
</reference>
<evidence type="ECO:0000256" key="2">
    <source>
        <dbReference type="ARBA" id="ARBA00034247"/>
    </source>
</evidence>
<dbReference type="SUPFAM" id="SSF55073">
    <property type="entry name" value="Nucleotide cyclase"/>
    <property type="match status" value="1"/>
</dbReference>
<evidence type="ECO:0000313" key="5">
    <source>
        <dbReference type="EMBL" id="MFC3532908.1"/>
    </source>
</evidence>
<dbReference type="Gene3D" id="3.30.450.20">
    <property type="entry name" value="PAS domain"/>
    <property type="match status" value="1"/>
</dbReference>
<evidence type="ECO:0000259" key="4">
    <source>
        <dbReference type="PROSITE" id="PS50887"/>
    </source>
</evidence>
<keyword evidence="3" id="KW-0472">Membrane</keyword>
<accession>A0ABV7RJ33</accession>
<proteinExistence type="predicted"/>
<feature type="domain" description="GGDEF" evidence="4">
    <location>
        <begin position="388"/>
        <end position="524"/>
    </location>
</feature>
<organism evidence="5 6">
    <name type="scientific">Vogesella facilis</name>
    <dbReference type="NCBI Taxonomy" id="1655232"/>
    <lineage>
        <taxon>Bacteria</taxon>
        <taxon>Pseudomonadati</taxon>
        <taxon>Pseudomonadota</taxon>
        <taxon>Betaproteobacteria</taxon>
        <taxon>Neisseriales</taxon>
        <taxon>Chromobacteriaceae</taxon>
        <taxon>Vogesella</taxon>
    </lineage>
</organism>
<keyword evidence="3" id="KW-1133">Transmembrane helix</keyword>
<dbReference type="InterPro" id="IPR050469">
    <property type="entry name" value="Diguanylate_Cyclase"/>
</dbReference>
<dbReference type="NCBIfam" id="TIGR00254">
    <property type="entry name" value="GGDEF"/>
    <property type="match status" value="1"/>
</dbReference>
<dbReference type="EC" id="2.7.7.65" evidence="1"/>
<dbReference type="PANTHER" id="PTHR45138">
    <property type="entry name" value="REGULATORY COMPONENTS OF SENSORY TRANSDUCTION SYSTEM"/>
    <property type="match status" value="1"/>
</dbReference>
<keyword evidence="5" id="KW-0808">Transferase</keyword>
<dbReference type="RefSeq" id="WP_386092072.1">
    <property type="nucleotide sequence ID" value="NZ_JBHRXN010000031.1"/>
</dbReference>
<keyword evidence="6" id="KW-1185">Reference proteome</keyword>
<dbReference type="Gene3D" id="3.30.70.270">
    <property type="match status" value="1"/>
</dbReference>
<dbReference type="PROSITE" id="PS50887">
    <property type="entry name" value="GGDEF"/>
    <property type="match status" value="1"/>
</dbReference>
<sequence>MQPQPRSRSLSPLMRQLILLAGCCAIAVALLLAWNAYEEALSRGRQELLAGGERLASSVDHELMIRRHTLYTMQVLAEQYLAERSPLNWEVHPYLYPQPQHHGYALQLPAGFTNQALGNITGLGPIPAADSAVVREMQMALALTPMFRTLIARDPDTPWVYYTSAKQFLYLYPRVGVADYFVTEQTFGMDFFMKAHPAENPAGELVWTPAYQDQAGRGWMVTISAPVHERGVFRGAISVDITTSRLAWLLERVPIEHSSRHLLQADGKKLASAGGPAPQLQPGSWPQHTLLARGQRLLAVFPLEVNTWYLVLDGDARALQREAMRQSLPFWLLVLFLSGSLGLVVILLRSWARVEQLSTHDWLTGLWNRRAFDEQLHDALGHLKRGGSSLALILFDVDNFKHYNDTLGHPAGDKALQDISRVVQLVAQRQDDRVYRLGGEEFAIVTSLPDQPRLQAFMDRVAAAVCDARIPHPGSEHGVLTISLGGVLLLQGAQPDAAEAYRQADKALYRAKASGKNRGCRHDDG</sequence>
<dbReference type="CDD" id="cd01949">
    <property type="entry name" value="GGDEF"/>
    <property type="match status" value="1"/>
</dbReference>
<evidence type="ECO:0000256" key="1">
    <source>
        <dbReference type="ARBA" id="ARBA00012528"/>
    </source>
</evidence>
<dbReference type="Proteomes" id="UP001595741">
    <property type="component" value="Unassembled WGS sequence"/>
</dbReference>
<evidence type="ECO:0000256" key="3">
    <source>
        <dbReference type="SAM" id="Phobius"/>
    </source>
</evidence>
<dbReference type="PANTHER" id="PTHR45138:SF9">
    <property type="entry name" value="DIGUANYLATE CYCLASE DGCM-RELATED"/>
    <property type="match status" value="1"/>
</dbReference>
<dbReference type="SMART" id="SM00267">
    <property type="entry name" value="GGDEF"/>
    <property type="match status" value="1"/>
</dbReference>
<evidence type="ECO:0000313" key="6">
    <source>
        <dbReference type="Proteomes" id="UP001595741"/>
    </source>
</evidence>
<comment type="catalytic activity">
    <reaction evidence="2">
        <text>2 GTP = 3',3'-c-di-GMP + 2 diphosphate</text>
        <dbReference type="Rhea" id="RHEA:24898"/>
        <dbReference type="ChEBI" id="CHEBI:33019"/>
        <dbReference type="ChEBI" id="CHEBI:37565"/>
        <dbReference type="ChEBI" id="CHEBI:58805"/>
        <dbReference type="EC" id="2.7.7.65"/>
    </reaction>
</comment>
<dbReference type="GO" id="GO:0052621">
    <property type="term" value="F:diguanylate cyclase activity"/>
    <property type="evidence" value="ECO:0007669"/>
    <property type="project" value="UniProtKB-EC"/>
</dbReference>
<keyword evidence="3" id="KW-0812">Transmembrane</keyword>
<name>A0ABV7RJ33_9NEIS</name>
<dbReference type="InterPro" id="IPR029787">
    <property type="entry name" value="Nucleotide_cyclase"/>
</dbReference>
<dbReference type="InterPro" id="IPR000160">
    <property type="entry name" value="GGDEF_dom"/>
</dbReference>
<dbReference type="InterPro" id="IPR043128">
    <property type="entry name" value="Rev_trsase/Diguanyl_cyclase"/>
</dbReference>
<dbReference type="Pfam" id="PF22673">
    <property type="entry name" value="MCP-like_PDC_1"/>
    <property type="match status" value="1"/>
</dbReference>
<dbReference type="EMBL" id="JBHRXN010000031">
    <property type="protein sequence ID" value="MFC3532908.1"/>
    <property type="molecule type" value="Genomic_DNA"/>
</dbReference>
<protein>
    <recommendedName>
        <fullName evidence="1">diguanylate cyclase</fullName>
        <ecNumber evidence="1">2.7.7.65</ecNumber>
    </recommendedName>
</protein>